<dbReference type="SMART" id="SM00408">
    <property type="entry name" value="IGc2"/>
    <property type="match status" value="2"/>
</dbReference>
<dbReference type="InterPro" id="IPR036116">
    <property type="entry name" value="FN3_sf"/>
</dbReference>
<comment type="similarity">
    <text evidence="2">Belongs to the protein kinase superfamily. CAMK Ser/Thr protein kinase family.</text>
</comment>
<dbReference type="InterPro" id="IPR003961">
    <property type="entry name" value="FN3_dom"/>
</dbReference>
<evidence type="ECO:0000313" key="14">
    <source>
        <dbReference type="EMBL" id="ELT99317.1"/>
    </source>
</evidence>
<dbReference type="PROSITE" id="PS50011">
    <property type="entry name" value="PROTEIN_KINASE_DOM"/>
    <property type="match status" value="1"/>
</dbReference>
<reference evidence="16" key="1">
    <citation type="submission" date="2012-12" db="EMBL/GenBank/DDBJ databases">
        <authorList>
            <person name="Hellsten U."/>
            <person name="Grimwood J."/>
            <person name="Chapman J.A."/>
            <person name="Shapiro H."/>
            <person name="Aerts A."/>
            <person name="Otillar R.P."/>
            <person name="Terry A.Y."/>
            <person name="Boore J.L."/>
            <person name="Simakov O."/>
            <person name="Marletaz F."/>
            <person name="Cho S.-J."/>
            <person name="Edsinger-Gonzales E."/>
            <person name="Havlak P."/>
            <person name="Kuo D.-H."/>
            <person name="Larsson T."/>
            <person name="Lv J."/>
            <person name="Arendt D."/>
            <person name="Savage R."/>
            <person name="Osoegawa K."/>
            <person name="de Jong P."/>
            <person name="Lindberg D.R."/>
            <person name="Seaver E.C."/>
            <person name="Weisblat D.A."/>
            <person name="Putnam N.H."/>
            <person name="Grigoriev I.V."/>
            <person name="Rokhsar D.S."/>
        </authorList>
    </citation>
    <scope>NUCLEOTIDE SEQUENCE</scope>
    <source>
        <strain evidence="16">I ESC-2004</strain>
    </source>
</reference>
<dbReference type="PROSITE" id="PS50853">
    <property type="entry name" value="FN3"/>
    <property type="match status" value="1"/>
</dbReference>
<reference evidence="15" key="3">
    <citation type="submission" date="2015-06" db="UniProtKB">
        <authorList>
            <consortium name="EnsemblMetazoa"/>
        </authorList>
    </citation>
    <scope>IDENTIFICATION</scope>
</reference>
<dbReference type="Proteomes" id="UP000014760">
    <property type="component" value="Unassembled WGS sequence"/>
</dbReference>
<feature type="domain" description="Ig-like" evidence="12">
    <location>
        <begin position="121"/>
        <end position="217"/>
    </location>
</feature>
<dbReference type="FunCoup" id="R7U0G5">
    <property type="interactions" value="69"/>
</dbReference>
<dbReference type="CDD" id="cd00096">
    <property type="entry name" value="Ig"/>
    <property type="match status" value="1"/>
</dbReference>
<dbReference type="InterPro" id="IPR001245">
    <property type="entry name" value="Ser-Thr/Tyr_kinase_cat_dom"/>
</dbReference>
<dbReference type="PROSITE" id="PS50835">
    <property type="entry name" value="IG_LIKE"/>
    <property type="match status" value="3"/>
</dbReference>
<dbReference type="InterPro" id="IPR036179">
    <property type="entry name" value="Ig-like_dom_sf"/>
</dbReference>
<keyword evidence="5 10" id="KW-1133">Transmembrane helix</keyword>
<evidence type="ECO:0000256" key="7">
    <source>
        <dbReference type="ARBA" id="ARBA00023157"/>
    </source>
</evidence>
<feature type="transmembrane region" description="Helical" evidence="10">
    <location>
        <begin position="726"/>
        <end position="748"/>
    </location>
</feature>
<evidence type="ECO:0000256" key="4">
    <source>
        <dbReference type="ARBA" id="ARBA00022737"/>
    </source>
</evidence>
<keyword evidence="6 10" id="KW-0472">Membrane</keyword>
<feature type="domain" description="Ig-like" evidence="12">
    <location>
        <begin position="228"/>
        <end position="309"/>
    </location>
</feature>
<dbReference type="GO" id="GO:0005911">
    <property type="term" value="C:cell-cell junction"/>
    <property type="evidence" value="ECO:0007669"/>
    <property type="project" value="TreeGrafter"/>
</dbReference>
<evidence type="ECO:0000256" key="9">
    <source>
        <dbReference type="ARBA" id="ARBA00023319"/>
    </source>
</evidence>
<evidence type="ECO:0000256" key="8">
    <source>
        <dbReference type="ARBA" id="ARBA00023180"/>
    </source>
</evidence>
<evidence type="ECO:0000256" key="2">
    <source>
        <dbReference type="ARBA" id="ARBA00006692"/>
    </source>
</evidence>
<dbReference type="InterPro" id="IPR007110">
    <property type="entry name" value="Ig-like_dom"/>
</dbReference>
<dbReference type="PANTHER" id="PTHR11640:SF158">
    <property type="entry name" value="V-SET AND IMMUNOGLOBULIN DOMAIN-CONTAINING PROTEIN 10-LIKE 2"/>
    <property type="match status" value="1"/>
</dbReference>
<dbReference type="CDD" id="cd00063">
    <property type="entry name" value="FN3"/>
    <property type="match status" value="1"/>
</dbReference>
<evidence type="ECO:0000259" key="12">
    <source>
        <dbReference type="PROSITE" id="PS50835"/>
    </source>
</evidence>
<dbReference type="GO" id="GO:0005524">
    <property type="term" value="F:ATP binding"/>
    <property type="evidence" value="ECO:0007669"/>
    <property type="project" value="InterPro"/>
</dbReference>
<keyword evidence="7" id="KW-1015">Disulfide bond</keyword>
<dbReference type="InterPro" id="IPR013098">
    <property type="entry name" value="Ig_I-set"/>
</dbReference>
<dbReference type="GO" id="GO:0098609">
    <property type="term" value="P:cell-cell adhesion"/>
    <property type="evidence" value="ECO:0007669"/>
    <property type="project" value="TreeGrafter"/>
</dbReference>
<keyword evidence="16" id="KW-1185">Reference proteome</keyword>
<keyword evidence="9" id="KW-0393">Immunoglobulin domain</keyword>
<dbReference type="SUPFAM" id="SSF49265">
    <property type="entry name" value="Fibronectin type III"/>
    <property type="match status" value="1"/>
</dbReference>
<evidence type="ECO:0008006" key="17">
    <source>
        <dbReference type="Google" id="ProtNLM"/>
    </source>
</evidence>
<feature type="domain" description="Fibronectin type-III" evidence="13">
    <location>
        <begin position="518"/>
        <end position="615"/>
    </location>
</feature>
<dbReference type="PANTHER" id="PTHR11640">
    <property type="entry name" value="NEPHRIN"/>
    <property type="match status" value="1"/>
</dbReference>
<organism evidence="14">
    <name type="scientific">Capitella teleta</name>
    <name type="common">Polychaete worm</name>
    <dbReference type="NCBI Taxonomy" id="283909"/>
    <lineage>
        <taxon>Eukaryota</taxon>
        <taxon>Metazoa</taxon>
        <taxon>Spiralia</taxon>
        <taxon>Lophotrochozoa</taxon>
        <taxon>Annelida</taxon>
        <taxon>Polychaeta</taxon>
        <taxon>Sedentaria</taxon>
        <taxon>Scolecida</taxon>
        <taxon>Capitellidae</taxon>
        <taxon>Capitella</taxon>
    </lineage>
</organism>
<dbReference type="SMART" id="SM00219">
    <property type="entry name" value="TyrKc"/>
    <property type="match status" value="1"/>
</dbReference>
<keyword evidence="4" id="KW-0677">Repeat</keyword>
<evidence type="ECO:0000313" key="16">
    <source>
        <dbReference type="Proteomes" id="UP000014760"/>
    </source>
</evidence>
<dbReference type="Pfam" id="PF07714">
    <property type="entry name" value="PK_Tyr_Ser-Thr"/>
    <property type="match status" value="1"/>
</dbReference>
<dbReference type="GO" id="GO:0050839">
    <property type="term" value="F:cell adhesion molecule binding"/>
    <property type="evidence" value="ECO:0007669"/>
    <property type="project" value="TreeGrafter"/>
</dbReference>
<dbReference type="OrthoDB" id="6161934at2759"/>
<dbReference type="STRING" id="283909.R7U0G5"/>
<dbReference type="Gene3D" id="2.60.40.10">
    <property type="entry name" value="Immunoglobulins"/>
    <property type="match status" value="5"/>
</dbReference>
<dbReference type="SUPFAM" id="SSF56112">
    <property type="entry name" value="Protein kinase-like (PK-like)"/>
    <property type="match status" value="1"/>
</dbReference>
<dbReference type="EnsemblMetazoa" id="CapteT197136">
    <property type="protein sequence ID" value="CapteP197136"/>
    <property type="gene ID" value="CapteG197136"/>
</dbReference>
<evidence type="ECO:0000256" key="5">
    <source>
        <dbReference type="ARBA" id="ARBA00022989"/>
    </source>
</evidence>
<dbReference type="InterPro" id="IPR003598">
    <property type="entry name" value="Ig_sub2"/>
</dbReference>
<dbReference type="SUPFAM" id="SSF48726">
    <property type="entry name" value="Immunoglobulin"/>
    <property type="match status" value="4"/>
</dbReference>
<comment type="subcellular location">
    <subcellularLocation>
        <location evidence="1">Membrane</location>
        <topology evidence="1">Single-pass type I membrane protein</topology>
    </subcellularLocation>
</comment>
<dbReference type="EMBL" id="KB306977">
    <property type="protein sequence ID" value="ELT99317.1"/>
    <property type="molecule type" value="Genomic_DNA"/>
</dbReference>
<reference evidence="14 16" key="2">
    <citation type="journal article" date="2013" name="Nature">
        <title>Insights into bilaterian evolution from three spiralian genomes.</title>
        <authorList>
            <person name="Simakov O."/>
            <person name="Marletaz F."/>
            <person name="Cho S.J."/>
            <person name="Edsinger-Gonzales E."/>
            <person name="Havlak P."/>
            <person name="Hellsten U."/>
            <person name="Kuo D.H."/>
            <person name="Larsson T."/>
            <person name="Lv J."/>
            <person name="Arendt D."/>
            <person name="Savage R."/>
            <person name="Osoegawa K."/>
            <person name="de Jong P."/>
            <person name="Grimwood J."/>
            <person name="Chapman J.A."/>
            <person name="Shapiro H."/>
            <person name="Aerts A."/>
            <person name="Otillar R.P."/>
            <person name="Terry A.Y."/>
            <person name="Boore J.L."/>
            <person name="Grigoriev I.V."/>
            <person name="Lindberg D.R."/>
            <person name="Seaver E.C."/>
            <person name="Weisblat D.A."/>
            <person name="Putnam N.H."/>
            <person name="Rokhsar D.S."/>
        </authorList>
    </citation>
    <scope>NUCLEOTIDE SEQUENCE</scope>
    <source>
        <strain evidence="14 16">I ESC-2004</strain>
    </source>
</reference>
<dbReference type="EMBL" id="AMQN01010070">
    <property type="status" value="NOT_ANNOTATED_CDS"/>
    <property type="molecule type" value="Genomic_DNA"/>
</dbReference>
<dbReference type="InterPro" id="IPR011009">
    <property type="entry name" value="Kinase-like_dom_sf"/>
</dbReference>
<keyword evidence="8" id="KW-0325">Glycoprotein</keyword>
<evidence type="ECO:0000256" key="1">
    <source>
        <dbReference type="ARBA" id="ARBA00004479"/>
    </source>
</evidence>
<dbReference type="InterPro" id="IPR003599">
    <property type="entry name" value="Ig_sub"/>
</dbReference>
<sequence>MFNNTQVFESTPGLVKVHEGDDADLIWTTREEIGPWARPRFFHTSVVPWDYNRLVEFAFERVYTYNECYDRCVLLNGTHSSGIRIPNITTADAKSKYIIVLPYHGQNDDAVIYVYQKPKKPQLTSDPDDVEEGDYLRLTCTSSSSSLPEGNRSDVTMNYKWAINNQYVDSRDLPDRHSFVGANHKMLMISGILREDFGFSYKCISQENGSRLQSDASEFYVLDFSYAPGGVSIQGESVVVAGDDVTFACSAEDHGNPLGIFKWKNPHGGRAFGATLTIDNLTVDDDDGDYECYVENYVAQGASAIHTLSVNGTPSVEQDLDSEKSVFNTDESFSVSCAFRAKPTASVVWKRKDDSALPSNVFSTSSTEKSDGKFTITTSTLTWSGTNADARRGKGGKMFCEADNGIRDPVQSNTMDLAIQYVPSLLTVIPDDRIQFAAVRSSVYFFVETLSHPTPEFQWKHIFSNGTTINIPSESSGNKSNLTITNIRMKDFGNYAVSAHNEVGEWDDVMFELRELEKPHNPTDLSSEATAKSLILSWTPGWNGGAAQTFTISYSTDGFATTVPDIPDSPDYSQISYKLTKGISAKKSYSVSLLATNRKGSSDVASLDFITTPGLPFFTVNSINIQEDKALIKWTLEVDLVDRVVVTAMDRANNLNHKETTVTNFYQDQTVIDLPSASSFIFDFFVYKGDDLLVSQANVKREWMDLPDGLPVWSSISANQGNQVRLGLGVTFGLVLLAALLFAALFFFRRLKNKQCDQHLQQRIADNSIGLANKSVIILDDASNRGSPVAPGVVYETIDPLHELPPDCKASENYDEIRIEVERSAKREFAAKYLEGQVDIVQKLRNITNIEVPLGVILHQGLRQPVLNNPVLLLSDHIKNDRRHDNVSANSQEIYENNIQTVQSDVQDLFIGIANGLAQLHEVGALAYGLNTESVFVHEENGRLIAKLSSFSEASLVRQRDILDLEMGQRDVRRLAPETIDSLEHTCKSDVWVMAILFWETISGCEPYNVYTNDDETEDAILDGCKLDKPAECTPRMYEVMTKCWLLDSDNRPPAVKVAKELSAISKH</sequence>
<feature type="domain" description="Protein kinase" evidence="11">
    <location>
        <begin position="758"/>
        <end position="1068"/>
    </location>
</feature>
<evidence type="ECO:0000313" key="15">
    <source>
        <dbReference type="EnsemblMetazoa" id="CapteP197136"/>
    </source>
</evidence>
<keyword evidence="3 10" id="KW-0812">Transmembrane</keyword>
<name>R7U0G5_CAPTE</name>
<evidence type="ECO:0000259" key="13">
    <source>
        <dbReference type="PROSITE" id="PS50853"/>
    </source>
</evidence>
<dbReference type="GO" id="GO:0004713">
    <property type="term" value="F:protein tyrosine kinase activity"/>
    <property type="evidence" value="ECO:0007669"/>
    <property type="project" value="InterPro"/>
</dbReference>
<dbReference type="Gene3D" id="1.10.510.10">
    <property type="entry name" value="Transferase(Phosphotransferase) domain 1"/>
    <property type="match status" value="1"/>
</dbReference>
<dbReference type="InterPro" id="IPR020635">
    <property type="entry name" value="Tyr_kinase_cat_dom"/>
</dbReference>
<evidence type="ECO:0000259" key="11">
    <source>
        <dbReference type="PROSITE" id="PS50011"/>
    </source>
</evidence>
<protein>
    <recommendedName>
        <fullName evidence="17">Receptor protein-tyrosine kinase</fullName>
    </recommendedName>
</protein>
<dbReference type="HOGENOM" id="CLU_010350_0_0_1"/>
<dbReference type="Pfam" id="PF07679">
    <property type="entry name" value="I-set"/>
    <property type="match status" value="1"/>
</dbReference>
<dbReference type="PIRSF" id="PIRSF000615">
    <property type="entry name" value="TyrPK_CSF1-R"/>
    <property type="match status" value="1"/>
</dbReference>
<feature type="domain" description="Ig-like" evidence="12">
    <location>
        <begin position="314"/>
        <end position="418"/>
    </location>
</feature>
<dbReference type="InterPro" id="IPR013783">
    <property type="entry name" value="Ig-like_fold"/>
</dbReference>
<dbReference type="OMA" id="IVWWRET"/>
<dbReference type="InterPro" id="IPR000719">
    <property type="entry name" value="Prot_kinase_dom"/>
</dbReference>
<evidence type="ECO:0000256" key="10">
    <source>
        <dbReference type="SAM" id="Phobius"/>
    </source>
</evidence>
<dbReference type="SMART" id="SM00409">
    <property type="entry name" value="IG"/>
    <property type="match status" value="3"/>
</dbReference>
<dbReference type="GO" id="GO:0005886">
    <property type="term" value="C:plasma membrane"/>
    <property type="evidence" value="ECO:0007669"/>
    <property type="project" value="TreeGrafter"/>
</dbReference>
<accession>R7U0G5</accession>
<proteinExistence type="inferred from homology"/>
<dbReference type="InterPro" id="IPR051275">
    <property type="entry name" value="Cell_adhesion_signaling"/>
</dbReference>
<evidence type="ECO:0000256" key="6">
    <source>
        <dbReference type="ARBA" id="ARBA00023136"/>
    </source>
</evidence>
<dbReference type="AlphaFoldDB" id="R7U0G5"/>
<gene>
    <name evidence="14" type="ORF">CAPTEDRAFT_197136</name>
</gene>
<evidence type="ECO:0000256" key="3">
    <source>
        <dbReference type="ARBA" id="ARBA00022692"/>
    </source>
</evidence>